<proteinExistence type="predicted"/>
<evidence type="ECO:0000313" key="2">
    <source>
        <dbReference type="Proteomes" id="UP000233837"/>
    </source>
</evidence>
<gene>
    <name evidence="1" type="ORF">MA16_Dca012034</name>
</gene>
<dbReference type="Proteomes" id="UP000233837">
    <property type="component" value="Unassembled WGS sequence"/>
</dbReference>
<sequence length="69" mass="7708">MRSIHHKIVDLAPVHILQELFDEVILARTTLDDCLIRVGKYEANGNDTKIGINVDGRPAKVALIDVLFL</sequence>
<dbReference type="EMBL" id="KZ502407">
    <property type="protein sequence ID" value="PKU79846.1"/>
    <property type="molecule type" value="Genomic_DNA"/>
</dbReference>
<organism evidence="1 2">
    <name type="scientific">Dendrobium catenatum</name>
    <dbReference type="NCBI Taxonomy" id="906689"/>
    <lineage>
        <taxon>Eukaryota</taxon>
        <taxon>Viridiplantae</taxon>
        <taxon>Streptophyta</taxon>
        <taxon>Embryophyta</taxon>
        <taxon>Tracheophyta</taxon>
        <taxon>Spermatophyta</taxon>
        <taxon>Magnoliopsida</taxon>
        <taxon>Liliopsida</taxon>
        <taxon>Asparagales</taxon>
        <taxon>Orchidaceae</taxon>
        <taxon>Epidendroideae</taxon>
        <taxon>Malaxideae</taxon>
        <taxon>Dendrobiinae</taxon>
        <taxon>Dendrobium</taxon>
    </lineage>
</organism>
<dbReference type="AlphaFoldDB" id="A0A2I0WW05"/>
<reference evidence="1 2" key="1">
    <citation type="journal article" date="2016" name="Sci. Rep.">
        <title>The Dendrobium catenatum Lindl. genome sequence provides insights into polysaccharide synthase, floral development and adaptive evolution.</title>
        <authorList>
            <person name="Zhang G.Q."/>
            <person name="Xu Q."/>
            <person name="Bian C."/>
            <person name="Tsai W.C."/>
            <person name="Yeh C.M."/>
            <person name="Liu K.W."/>
            <person name="Yoshida K."/>
            <person name="Zhang L.S."/>
            <person name="Chang S.B."/>
            <person name="Chen F."/>
            <person name="Shi Y."/>
            <person name="Su Y.Y."/>
            <person name="Zhang Y.Q."/>
            <person name="Chen L.J."/>
            <person name="Yin Y."/>
            <person name="Lin M."/>
            <person name="Huang H."/>
            <person name="Deng H."/>
            <person name="Wang Z.W."/>
            <person name="Zhu S.L."/>
            <person name="Zhao X."/>
            <person name="Deng C."/>
            <person name="Niu S.C."/>
            <person name="Huang J."/>
            <person name="Wang M."/>
            <person name="Liu G.H."/>
            <person name="Yang H.J."/>
            <person name="Xiao X.J."/>
            <person name="Hsiao Y.Y."/>
            <person name="Wu W.L."/>
            <person name="Chen Y.Y."/>
            <person name="Mitsuda N."/>
            <person name="Ohme-Takagi M."/>
            <person name="Luo Y.B."/>
            <person name="Van de Peer Y."/>
            <person name="Liu Z.J."/>
        </authorList>
    </citation>
    <scope>NUCLEOTIDE SEQUENCE [LARGE SCALE GENOMIC DNA]</scope>
    <source>
        <tissue evidence="1">The whole plant</tissue>
    </source>
</reference>
<accession>A0A2I0WW05</accession>
<reference evidence="1 2" key="2">
    <citation type="journal article" date="2017" name="Nature">
        <title>The Apostasia genome and the evolution of orchids.</title>
        <authorList>
            <person name="Zhang G.Q."/>
            <person name="Liu K.W."/>
            <person name="Li Z."/>
            <person name="Lohaus R."/>
            <person name="Hsiao Y.Y."/>
            <person name="Niu S.C."/>
            <person name="Wang J.Y."/>
            <person name="Lin Y.C."/>
            <person name="Xu Q."/>
            <person name="Chen L.J."/>
            <person name="Yoshida K."/>
            <person name="Fujiwara S."/>
            <person name="Wang Z.W."/>
            <person name="Zhang Y.Q."/>
            <person name="Mitsuda N."/>
            <person name="Wang M."/>
            <person name="Liu G.H."/>
            <person name="Pecoraro L."/>
            <person name="Huang H.X."/>
            <person name="Xiao X.J."/>
            <person name="Lin M."/>
            <person name="Wu X.Y."/>
            <person name="Wu W.L."/>
            <person name="Chen Y.Y."/>
            <person name="Chang S.B."/>
            <person name="Sakamoto S."/>
            <person name="Ohme-Takagi M."/>
            <person name="Yagi M."/>
            <person name="Zeng S.J."/>
            <person name="Shen C.Y."/>
            <person name="Yeh C.M."/>
            <person name="Luo Y.B."/>
            <person name="Tsai W.C."/>
            <person name="Van de Peer Y."/>
            <person name="Liu Z.J."/>
        </authorList>
    </citation>
    <scope>NUCLEOTIDE SEQUENCE [LARGE SCALE GENOMIC DNA]</scope>
    <source>
        <tissue evidence="1">The whole plant</tissue>
    </source>
</reference>
<protein>
    <submittedName>
        <fullName evidence="1">Uncharacterized protein</fullName>
    </submittedName>
</protein>
<name>A0A2I0WW05_9ASPA</name>
<keyword evidence="2" id="KW-1185">Reference proteome</keyword>
<evidence type="ECO:0000313" key="1">
    <source>
        <dbReference type="EMBL" id="PKU79846.1"/>
    </source>
</evidence>